<feature type="transmembrane region" description="Helical" evidence="1">
    <location>
        <begin position="132"/>
        <end position="157"/>
    </location>
</feature>
<reference evidence="2" key="1">
    <citation type="submission" date="2020-10" db="EMBL/GenBank/DDBJ databases">
        <title>High-Quality Genome Resource of Clonostachys rosea strain S41 by Oxford Nanopore Long-Read Sequencing.</title>
        <authorList>
            <person name="Wang H."/>
        </authorList>
    </citation>
    <scope>NUCLEOTIDE SEQUENCE</scope>
    <source>
        <strain evidence="2">S41</strain>
    </source>
</reference>
<dbReference type="AlphaFoldDB" id="A0A8H7NQQ6"/>
<keyword evidence="1" id="KW-1133">Transmembrane helix</keyword>
<dbReference type="NCBIfam" id="NF045734">
    <property type="entry name" value="StyOxIsoStyC"/>
    <property type="match status" value="1"/>
</dbReference>
<name>A0A8H7NQQ6_BIOOC</name>
<accession>A0A8H7NQQ6</accession>
<dbReference type="InterPro" id="IPR054803">
    <property type="entry name" value="StyOxIsoStyC"/>
</dbReference>
<dbReference type="EMBL" id="JADCTT010000001">
    <property type="protein sequence ID" value="KAF9760529.1"/>
    <property type="molecule type" value="Genomic_DNA"/>
</dbReference>
<evidence type="ECO:0008006" key="4">
    <source>
        <dbReference type="Google" id="ProtNLM"/>
    </source>
</evidence>
<dbReference type="InterPro" id="IPR058965">
    <property type="entry name" value="SOI/HabA-like"/>
</dbReference>
<gene>
    <name evidence="2" type="ORF">IM811_002223</name>
</gene>
<dbReference type="Proteomes" id="UP000616885">
    <property type="component" value="Unassembled WGS sequence"/>
</dbReference>
<organism evidence="2 3">
    <name type="scientific">Bionectria ochroleuca</name>
    <name type="common">Gliocladium roseum</name>
    <dbReference type="NCBI Taxonomy" id="29856"/>
    <lineage>
        <taxon>Eukaryota</taxon>
        <taxon>Fungi</taxon>
        <taxon>Dikarya</taxon>
        <taxon>Ascomycota</taxon>
        <taxon>Pezizomycotina</taxon>
        <taxon>Sordariomycetes</taxon>
        <taxon>Hypocreomycetidae</taxon>
        <taxon>Hypocreales</taxon>
        <taxon>Bionectriaceae</taxon>
        <taxon>Clonostachys</taxon>
    </lineage>
</organism>
<protein>
    <recommendedName>
        <fullName evidence="4">Styrene-oxide isomerase</fullName>
    </recommendedName>
</protein>
<keyword evidence="1" id="KW-0812">Transmembrane</keyword>
<feature type="transmembrane region" description="Helical" evidence="1">
    <location>
        <begin position="20"/>
        <end position="44"/>
    </location>
</feature>
<evidence type="ECO:0000256" key="1">
    <source>
        <dbReference type="SAM" id="Phobius"/>
    </source>
</evidence>
<keyword evidence="1" id="KW-0472">Membrane</keyword>
<feature type="transmembrane region" description="Helical" evidence="1">
    <location>
        <begin position="64"/>
        <end position="81"/>
    </location>
</feature>
<sequence length="172" mass="18375">MAPVSPKQNALRRTWIGHGILILTSGLVGGLLASTFILGGLEIYPGRFINFQLPGTESGWLKTHTGPISNSMMVIVLALGIPHLQLSDSEAEWAGWVITAAGWANVGFYFFANFSPNRGMAYGPSQIGPANVFSILALGPTFVTNLIALVTLVRLGYTAVFKSAAKNNKEKV</sequence>
<feature type="transmembrane region" description="Helical" evidence="1">
    <location>
        <begin position="93"/>
        <end position="112"/>
    </location>
</feature>
<proteinExistence type="predicted"/>
<evidence type="ECO:0000313" key="3">
    <source>
        <dbReference type="Proteomes" id="UP000616885"/>
    </source>
</evidence>
<evidence type="ECO:0000313" key="2">
    <source>
        <dbReference type="EMBL" id="KAF9760529.1"/>
    </source>
</evidence>
<dbReference type="Pfam" id="PF26512">
    <property type="entry name" value="SOI"/>
    <property type="match status" value="1"/>
</dbReference>
<comment type="caution">
    <text evidence="2">The sequence shown here is derived from an EMBL/GenBank/DDBJ whole genome shotgun (WGS) entry which is preliminary data.</text>
</comment>